<gene>
    <name evidence="1" type="ORF">G9C98_005714</name>
</gene>
<protein>
    <submittedName>
        <fullName evidence="1">Uncharacterized protein</fullName>
    </submittedName>
</protein>
<reference evidence="1" key="1">
    <citation type="submission" date="2020-03" db="EMBL/GenBank/DDBJ databases">
        <authorList>
            <person name="Chebbi M.A."/>
            <person name="Drezen J.M."/>
        </authorList>
    </citation>
    <scope>NUCLEOTIDE SEQUENCE</scope>
    <source>
        <tissue evidence="1">Whole body</tissue>
    </source>
</reference>
<name>A0A8J5V816_9HYME</name>
<evidence type="ECO:0000313" key="1">
    <source>
        <dbReference type="EMBL" id="KAG8037504.1"/>
    </source>
</evidence>
<dbReference type="Proteomes" id="UP000729913">
    <property type="component" value="Unassembled WGS sequence"/>
</dbReference>
<comment type="caution">
    <text evidence="1">The sequence shown here is derived from an EMBL/GenBank/DDBJ whole genome shotgun (WGS) entry which is preliminary data.</text>
</comment>
<accession>A0A8J5V816</accession>
<reference evidence="1" key="2">
    <citation type="submission" date="2021-04" db="EMBL/GenBank/DDBJ databases">
        <title>Genome-wide patterns of bracovirus chromosomal integration into multiple host tissues during parasitism.</title>
        <authorList>
            <person name="Chebbi M.A.C."/>
        </authorList>
    </citation>
    <scope>NUCLEOTIDE SEQUENCE</scope>
    <source>
        <tissue evidence="1">Whole body</tissue>
    </source>
</reference>
<organism evidence="1 2">
    <name type="scientific">Cotesia typhae</name>
    <dbReference type="NCBI Taxonomy" id="2053667"/>
    <lineage>
        <taxon>Eukaryota</taxon>
        <taxon>Metazoa</taxon>
        <taxon>Ecdysozoa</taxon>
        <taxon>Arthropoda</taxon>
        <taxon>Hexapoda</taxon>
        <taxon>Insecta</taxon>
        <taxon>Pterygota</taxon>
        <taxon>Neoptera</taxon>
        <taxon>Endopterygota</taxon>
        <taxon>Hymenoptera</taxon>
        <taxon>Apocrita</taxon>
        <taxon>Ichneumonoidea</taxon>
        <taxon>Braconidae</taxon>
        <taxon>Microgastrinae</taxon>
        <taxon>Cotesia</taxon>
    </lineage>
</organism>
<proteinExistence type="predicted"/>
<dbReference type="EMBL" id="JAAOIC020000047">
    <property type="protein sequence ID" value="KAG8037504.1"/>
    <property type="molecule type" value="Genomic_DNA"/>
</dbReference>
<sequence length="62" mass="7405">MVEMDTNTRDNMHNDVHMLLDELHVSIADEYPRSANDKNFRRSAIIKWSVCRDFKIAKICFY</sequence>
<evidence type="ECO:0000313" key="2">
    <source>
        <dbReference type="Proteomes" id="UP000729913"/>
    </source>
</evidence>
<keyword evidence="2" id="KW-1185">Reference proteome</keyword>
<dbReference type="AlphaFoldDB" id="A0A8J5V816"/>